<dbReference type="GO" id="GO:0004016">
    <property type="term" value="F:adenylate cyclase activity"/>
    <property type="evidence" value="ECO:0007669"/>
    <property type="project" value="TreeGrafter"/>
</dbReference>
<organism evidence="5 6">
    <name type="scientific">Streptomyces termitum</name>
    <dbReference type="NCBI Taxonomy" id="67368"/>
    <lineage>
        <taxon>Bacteria</taxon>
        <taxon>Bacillati</taxon>
        <taxon>Actinomycetota</taxon>
        <taxon>Actinomycetes</taxon>
        <taxon>Kitasatosporales</taxon>
        <taxon>Streptomycetaceae</taxon>
        <taxon>Streptomyces</taxon>
    </lineage>
</organism>
<keyword evidence="6" id="KW-1185">Reference proteome</keyword>
<dbReference type="InterPro" id="IPR011990">
    <property type="entry name" value="TPR-like_helical_dom_sf"/>
</dbReference>
<evidence type="ECO:0000313" key="5">
    <source>
        <dbReference type="EMBL" id="GHA75580.1"/>
    </source>
</evidence>
<dbReference type="GO" id="GO:0003677">
    <property type="term" value="F:DNA binding"/>
    <property type="evidence" value="ECO:0007669"/>
    <property type="project" value="InterPro"/>
</dbReference>
<gene>
    <name evidence="5" type="ORF">GCM10010305_17850</name>
</gene>
<dbReference type="EMBL" id="BMUL01000004">
    <property type="protein sequence ID" value="GHA75580.1"/>
    <property type="molecule type" value="Genomic_DNA"/>
</dbReference>
<keyword evidence="2" id="KW-0067">ATP-binding</keyword>
<dbReference type="InterPro" id="IPR016032">
    <property type="entry name" value="Sig_transdc_resp-reg_C-effctor"/>
</dbReference>
<evidence type="ECO:0000256" key="1">
    <source>
        <dbReference type="ARBA" id="ARBA00022741"/>
    </source>
</evidence>
<dbReference type="RefSeq" id="WP_189976045.1">
    <property type="nucleotide sequence ID" value="NZ_BMUL01000004.1"/>
</dbReference>
<name>A0A918W5V9_9ACTN</name>
<dbReference type="GO" id="GO:0005737">
    <property type="term" value="C:cytoplasm"/>
    <property type="evidence" value="ECO:0007669"/>
    <property type="project" value="TreeGrafter"/>
</dbReference>
<dbReference type="PRINTS" id="PR00038">
    <property type="entry name" value="HTHLUXR"/>
</dbReference>
<dbReference type="CDD" id="cd06170">
    <property type="entry name" value="LuxR_C_like"/>
    <property type="match status" value="1"/>
</dbReference>
<feature type="region of interest" description="Disordered" evidence="3">
    <location>
        <begin position="309"/>
        <end position="334"/>
    </location>
</feature>
<dbReference type="PANTHER" id="PTHR16305:SF35">
    <property type="entry name" value="TRANSCRIPTIONAL ACTIVATOR DOMAIN"/>
    <property type="match status" value="1"/>
</dbReference>
<dbReference type="Gene3D" id="1.25.40.10">
    <property type="entry name" value="Tetratricopeptide repeat domain"/>
    <property type="match status" value="1"/>
</dbReference>
<evidence type="ECO:0000256" key="2">
    <source>
        <dbReference type="ARBA" id="ARBA00022840"/>
    </source>
</evidence>
<reference evidence="5" key="1">
    <citation type="journal article" date="2014" name="Int. J. Syst. Evol. Microbiol.">
        <title>Complete genome sequence of Corynebacterium casei LMG S-19264T (=DSM 44701T), isolated from a smear-ripened cheese.</title>
        <authorList>
            <consortium name="US DOE Joint Genome Institute (JGI-PGF)"/>
            <person name="Walter F."/>
            <person name="Albersmeier A."/>
            <person name="Kalinowski J."/>
            <person name="Ruckert C."/>
        </authorList>
    </citation>
    <scope>NUCLEOTIDE SEQUENCE</scope>
    <source>
        <strain evidence="5">JCM 4518</strain>
    </source>
</reference>
<dbReference type="Pfam" id="PF00196">
    <property type="entry name" value="GerE"/>
    <property type="match status" value="1"/>
</dbReference>
<evidence type="ECO:0000313" key="6">
    <source>
        <dbReference type="Proteomes" id="UP000644020"/>
    </source>
</evidence>
<proteinExistence type="predicted"/>
<dbReference type="Gene3D" id="1.10.10.10">
    <property type="entry name" value="Winged helix-like DNA-binding domain superfamily/Winged helix DNA-binding domain"/>
    <property type="match status" value="1"/>
</dbReference>
<dbReference type="SMART" id="SM00421">
    <property type="entry name" value="HTH_LUXR"/>
    <property type="match status" value="1"/>
</dbReference>
<evidence type="ECO:0000259" key="4">
    <source>
        <dbReference type="PROSITE" id="PS50043"/>
    </source>
</evidence>
<dbReference type="PROSITE" id="PS50043">
    <property type="entry name" value="HTH_LUXR_2"/>
    <property type="match status" value="1"/>
</dbReference>
<dbReference type="AlphaFoldDB" id="A0A918W5V9"/>
<feature type="domain" description="HTH luxR-type" evidence="4">
    <location>
        <begin position="834"/>
        <end position="899"/>
    </location>
</feature>
<dbReference type="SUPFAM" id="SSF48452">
    <property type="entry name" value="TPR-like"/>
    <property type="match status" value="1"/>
</dbReference>
<dbReference type="Proteomes" id="UP000644020">
    <property type="component" value="Unassembled WGS sequence"/>
</dbReference>
<dbReference type="SUPFAM" id="SSF52540">
    <property type="entry name" value="P-loop containing nucleoside triphosphate hydrolases"/>
    <property type="match status" value="1"/>
</dbReference>
<keyword evidence="1" id="KW-0547">Nucleotide-binding</keyword>
<evidence type="ECO:0000256" key="3">
    <source>
        <dbReference type="SAM" id="MobiDB-lite"/>
    </source>
</evidence>
<protein>
    <recommendedName>
        <fullName evidence="4">HTH luxR-type domain-containing protein</fullName>
    </recommendedName>
</protein>
<dbReference type="GO" id="GO:0005524">
    <property type="term" value="F:ATP binding"/>
    <property type="evidence" value="ECO:0007669"/>
    <property type="project" value="UniProtKB-KW"/>
</dbReference>
<feature type="compositionally biased region" description="Basic and acidic residues" evidence="3">
    <location>
        <begin position="321"/>
        <end position="331"/>
    </location>
</feature>
<accession>A0A918W5V9</accession>
<dbReference type="InterPro" id="IPR027417">
    <property type="entry name" value="P-loop_NTPase"/>
</dbReference>
<sequence>MTTGSTRPLIGRERELAAVRGRFAALADGPALVGIAGEPGLGTTRLLAEIAAWAAGAGARVHTTTPEALPRTLAALPPARAASAAPVVVIVDDVHRCDGAARRALAGLLEAPGDGTLIVLGYRPRQCPPGLLAALTAPHPGRTTEHLDLAPLDRAGAEEFAGAGLCARHRAALHRDGAGVPRLLALLAAACAGPGTCPGDAPGSTSYPARAAAPLLAEVDALGPRARLVAHAAAVLGEPAEPDALAAVAGLDRAAVLAAVDELLAADVLRACALPGHVEFRHPLLGHLVHSAVPGGWRLAAHRRARTHHRELGRPAPRGARHAEQSCRPGDEDGAAELAAAARQALASDPASAAGWYTAAARLLPAAPAHRARRRELLASAADAALRCGRADLAGTALAAREQLLDAAERGAGAADTAEPRARLAELAGDLPMAREIRRAALDELTARPAPGGPDPLRTAALRTALAATAGPDHAERAAAWAEEAVRAAAAHGAGGALHAHALAVRGTLRLAAGEVSEALRDARDAAGAADALPDHAVALRLDALDHLARLETGLERYGPAARHFTRGLDTARATGQWPAATALAAGLAALLLRQGRFPQAAARAEEAVRCSELAGGQEPRALALCVRARVALEVHAPETAVAVARAACALAAADGFSWYRSRLALAAAELAAGDALGSLETLAGAPLADPATAPLDAAGRLALAEILCGARRAVGRTDAARAAAGQARALAARTGLAGPRARALLLAATVADGPAEALAAAEEALVSAAARGHAADEGRARLALARARLRLGETEQAARHLTAAGHAAAACGAARLAREVAAATEEAASVRAPAEEAHMLSQREYEISQLVSQGCTNRQIARTLGVSHKTVETHLGRIFAKLEISSRAEIANMIGRNTLVARPRTRTRPTERALVGAS</sequence>
<dbReference type="PANTHER" id="PTHR16305">
    <property type="entry name" value="TESTICULAR SOLUBLE ADENYLYL CYCLASE"/>
    <property type="match status" value="1"/>
</dbReference>
<dbReference type="PROSITE" id="PS00622">
    <property type="entry name" value="HTH_LUXR_1"/>
    <property type="match status" value="1"/>
</dbReference>
<reference evidence="5" key="2">
    <citation type="submission" date="2020-09" db="EMBL/GenBank/DDBJ databases">
        <authorList>
            <person name="Sun Q."/>
            <person name="Ohkuma M."/>
        </authorList>
    </citation>
    <scope>NUCLEOTIDE SEQUENCE</scope>
    <source>
        <strain evidence="5">JCM 4518</strain>
    </source>
</reference>
<dbReference type="SUPFAM" id="SSF46894">
    <property type="entry name" value="C-terminal effector domain of the bipartite response regulators"/>
    <property type="match status" value="1"/>
</dbReference>
<dbReference type="GO" id="GO:0006355">
    <property type="term" value="P:regulation of DNA-templated transcription"/>
    <property type="evidence" value="ECO:0007669"/>
    <property type="project" value="InterPro"/>
</dbReference>
<dbReference type="InterPro" id="IPR000792">
    <property type="entry name" value="Tscrpt_reg_LuxR_C"/>
</dbReference>
<dbReference type="InterPro" id="IPR036388">
    <property type="entry name" value="WH-like_DNA-bd_sf"/>
</dbReference>
<comment type="caution">
    <text evidence="5">The sequence shown here is derived from an EMBL/GenBank/DDBJ whole genome shotgun (WGS) entry which is preliminary data.</text>
</comment>